<keyword evidence="6" id="KW-0029">Amino-acid transport</keyword>
<dbReference type="InterPro" id="IPR000515">
    <property type="entry name" value="MetI-like"/>
</dbReference>
<keyword evidence="7 9" id="KW-1133">Transmembrane helix</keyword>
<evidence type="ECO:0000256" key="5">
    <source>
        <dbReference type="ARBA" id="ARBA00022692"/>
    </source>
</evidence>
<keyword evidence="4" id="KW-1003">Cell membrane</keyword>
<feature type="domain" description="ABC transmembrane type-1" evidence="10">
    <location>
        <begin position="24"/>
        <end position="213"/>
    </location>
</feature>
<dbReference type="CDD" id="cd06261">
    <property type="entry name" value="TM_PBP2"/>
    <property type="match status" value="1"/>
</dbReference>
<dbReference type="GO" id="GO:0022857">
    <property type="term" value="F:transmembrane transporter activity"/>
    <property type="evidence" value="ECO:0007669"/>
    <property type="project" value="InterPro"/>
</dbReference>
<keyword evidence="5 9" id="KW-0812">Transmembrane</keyword>
<dbReference type="GO" id="GO:0043190">
    <property type="term" value="C:ATP-binding cassette (ABC) transporter complex"/>
    <property type="evidence" value="ECO:0007669"/>
    <property type="project" value="InterPro"/>
</dbReference>
<dbReference type="PANTHER" id="PTHR30614">
    <property type="entry name" value="MEMBRANE COMPONENT OF AMINO ACID ABC TRANSPORTER"/>
    <property type="match status" value="1"/>
</dbReference>
<dbReference type="InterPro" id="IPR043429">
    <property type="entry name" value="ArtM/GltK/GlnP/TcyL/YhdX-like"/>
</dbReference>
<feature type="transmembrane region" description="Helical" evidence="9">
    <location>
        <begin position="62"/>
        <end position="81"/>
    </location>
</feature>
<keyword evidence="8 9" id="KW-0472">Membrane</keyword>
<organism evidence="11">
    <name type="scientific">freshwater metagenome</name>
    <dbReference type="NCBI Taxonomy" id="449393"/>
    <lineage>
        <taxon>unclassified sequences</taxon>
        <taxon>metagenomes</taxon>
        <taxon>ecological metagenomes</taxon>
    </lineage>
</organism>
<feature type="transmembrane region" description="Helical" evidence="9">
    <location>
        <begin position="30"/>
        <end position="50"/>
    </location>
</feature>
<evidence type="ECO:0000256" key="3">
    <source>
        <dbReference type="ARBA" id="ARBA00022448"/>
    </source>
</evidence>
<dbReference type="PANTHER" id="PTHR30614:SF20">
    <property type="entry name" value="GLUTAMINE TRANSPORT SYSTEM PERMEASE PROTEIN GLNP"/>
    <property type="match status" value="1"/>
</dbReference>
<gene>
    <name evidence="11" type="ORF">UFOPK3181_00048</name>
</gene>
<evidence type="ECO:0000256" key="9">
    <source>
        <dbReference type="SAM" id="Phobius"/>
    </source>
</evidence>
<dbReference type="GO" id="GO:0006865">
    <property type="term" value="P:amino acid transport"/>
    <property type="evidence" value="ECO:0007669"/>
    <property type="project" value="UniProtKB-KW"/>
</dbReference>
<dbReference type="InterPro" id="IPR035906">
    <property type="entry name" value="MetI-like_sf"/>
</dbReference>
<evidence type="ECO:0000313" key="11">
    <source>
        <dbReference type="EMBL" id="CAB4818367.1"/>
    </source>
</evidence>
<sequence length="227" mass="24364">MSSSAYKIDWNVIHKYLPELLKGLSITLEISAVGMALALIFGLILAVGRLNSNKLISAISDGAVQLSRSIPLFVLLFWIYYGLSLKFNLLLTEFQAGALALGITGGAYMAEVFRSGLLAIAPGQSEAGLAIGLSKGQVFRGIVLPQALRIVIPPTVNVYVGLLKGATIVSVIGVSDMIYVARYVSLATFTPFELYTVAGLIFVSLTLTISGFVWLLERRLGRSKAHV</sequence>
<feature type="transmembrane region" description="Helical" evidence="9">
    <location>
        <begin position="194"/>
        <end position="216"/>
    </location>
</feature>
<accession>A0A6J6ZM47</accession>
<dbReference type="InterPro" id="IPR010065">
    <property type="entry name" value="AA_ABC_transptr_permease_3TM"/>
</dbReference>
<evidence type="ECO:0000256" key="8">
    <source>
        <dbReference type="ARBA" id="ARBA00023136"/>
    </source>
</evidence>
<proteinExistence type="inferred from homology"/>
<protein>
    <submittedName>
        <fullName evidence="11">Unannotated protein</fullName>
    </submittedName>
</protein>
<evidence type="ECO:0000256" key="2">
    <source>
        <dbReference type="ARBA" id="ARBA00010072"/>
    </source>
</evidence>
<dbReference type="PROSITE" id="PS50928">
    <property type="entry name" value="ABC_TM1"/>
    <property type="match status" value="1"/>
</dbReference>
<comment type="subcellular location">
    <subcellularLocation>
        <location evidence="1">Cell membrane</location>
        <topology evidence="1">Multi-pass membrane protein</topology>
    </subcellularLocation>
</comment>
<feature type="transmembrane region" description="Helical" evidence="9">
    <location>
        <begin position="87"/>
        <end position="110"/>
    </location>
</feature>
<reference evidence="11" key="1">
    <citation type="submission" date="2020-05" db="EMBL/GenBank/DDBJ databases">
        <authorList>
            <person name="Chiriac C."/>
            <person name="Salcher M."/>
            <person name="Ghai R."/>
            <person name="Kavagutti S V."/>
        </authorList>
    </citation>
    <scope>NUCLEOTIDE SEQUENCE</scope>
</reference>
<dbReference type="Pfam" id="PF00528">
    <property type="entry name" value="BPD_transp_1"/>
    <property type="match status" value="1"/>
</dbReference>
<dbReference type="SUPFAM" id="SSF161098">
    <property type="entry name" value="MetI-like"/>
    <property type="match status" value="1"/>
</dbReference>
<evidence type="ECO:0000259" key="10">
    <source>
        <dbReference type="PROSITE" id="PS50928"/>
    </source>
</evidence>
<evidence type="ECO:0000256" key="1">
    <source>
        <dbReference type="ARBA" id="ARBA00004651"/>
    </source>
</evidence>
<dbReference type="Gene3D" id="1.10.3720.10">
    <property type="entry name" value="MetI-like"/>
    <property type="match status" value="1"/>
</dbReference>
<evidence type="ECO:0000256" key="7">
    <source>
        <dbReference type="ARBA" id="ARBA00022989"/>
    </source>
</evidence>
<feature type="transmembrane region" description="Helical" evidence="9">
    <location>
        <begin position="156"/>
        <end position="174"/>
    </location>
</feature>
<dbReference type="NCBIfam" id="TIGR01726">
    <property type="entry name" value="HEQRo_perm_3TM"/>
    <property type="match status" value="1"/>
</dbReference>
<keyword evidence="3" id="KW-0813">Transport</keyword>
<dbReference type="EMBL" id="CAFABG010000001">
    <property type="protein sequence ID" value="CAB4818367.1"/>
    <property type="molecule type" value="Genomic_DNA"/>
</dbReference>
<comment type="similarity">
    <text evidence="2">Belongs to the binding-protein-dependent transport system permease family. HisMQ subfamily.</text>
</comment>
<evidence type="ECO:0000256" key="4">
    <source>
        <dbReference type="ARBA" id="ARBA00022475"/>
    </source>
</evidence>
<evidence type="ECO:0000256" key="6">
    <source>
        <dbReference type="ARBA" id="ARBA00022970"/>
    </source>
</evidence>
<dbReference type="AlphaFoldDB" id="A0A6J6ZM47"/>
<name>A0A6J6ZM47_9ZZZZ</name>